<dbReference type="EMBL" id="MU006561">
    <property type="protein sequence ID" value="KAF2751638.1"/>
    <property type="molecule type" value="Genomic_DNA"/>
</dbReference>
<protein>
    <submittedName>
        <fullName evidence="1">Uncharacterized protein</fullName>
    </submittedName>
</protein>
<proteinExistence type="predicted"/>
<dbReference type="Proteomes" id="UP000799440">
    <property type="component" value="Unassembled WGS sequence"/>
</dbReference>
<accession>A0A6A6VM14</accession>
<sequence>MQLLFRMLRGKLAPWNLSGRSFSLQCAWPASSYHIVSCSFLRWRSGCPGGHITRPKRLSQELVARAHHHIRTNAHISLAPSCSSAFLAASLSPFCKPIFFSLFDPPFISCSQATHSHSFKSPVAFLPFTYRRTSSRCVAIHLVLRLAG</sequence>
<evidence type="ECO:0000313" key="1">
    <source>
        <dbReference type="EMBL" id="KAF2751638.1"/>
    </source>
</evidence>
<dbReference type="AlphaFoldDB" id="A0A6A6VM14"/>
<evidence type="ECO:0000313" key="2">
    <source>
        <dbReference type="Proteomes" id="UP000799440"/>
    </source>
</evidence>
<name>A0A6A6VM14_9PLEO</name>
<gene>
    <name evidence="1" type="ORF">M011DRAFT_353</name>
</gene>
<keyword evidence="2" id="KW-1185">Reference proteome</keyword>
<reference evidence="1" key="1">
    <citation type="journal article" date="2020" name="Stud. Mycol.">
        <title>101 Dothideomycetes genomes: a test case for predicting lifestyles and emergence of pathogens.</title>
        <authorList>
            <person name="Haridas S."/>
            <person name="Albert R."/>
            <person name="Binder M."/>
            <person name="Bloem J."/>
            <person name="Labutti K."/>
            <person name="Salamov A."/>
            <person name="Andreopoulos B."/>
            <person name="Baker S."/>
            <person name="Barry K."/>
            <person name="Bills G."/>
            <person name="Bluhm B."/>
            <person name="Cannon C."/>
            <person name="Castanera R."/>
            <person name="Culley D."/>
            <person name="Daum C."/>
            <person name="Ezra D."/>
            <person name="Gonzalez J."/>
            <person name="Henrissat B."/>
            <person name="Kuo A."/>
            <person name="Liang C."/>
            <person name="Lipzen A."/>
            <person name="Lutzoni F."/>
            <person name="Magnuson J."/>
            <person name="Mondo S."/>
            <person name="Nolan M."/>
            <person name="Ohm R."/>
            <person name="Pangilinan J."/>
            <person name="Park H.-J."/>
            <person name="Ramirez L."/>
            <person name="Alfaro M."/>
            <person name="Sun H."/>
            <person name="Tritt A."/>
            <person name="Yoshinaga Y."/>
            <person name="Zwiers L.-H."/>
            <person name="Turgeon B."/>
            <person name="Goodwin S."/>
            <person name="Spatafora J."/>
            <person name="Crous P."/>
            <person name="Grigoriev I."/>
        </authorList>
    </citation>
    <scope>NUCLEOTIDE SEQUENCE</scope>
    <source>
        <strain evidence="1">CBS 119925</strain>
    </source>
</reference>
<organism evidence="1 2">
    <name type="scientific">Sporormia fimetaria CBS 119925</name>
    <dbReference type="NCBI Taxonomy" id="1340428"/>
    <lineage>
        <taxon>Eukaryota</taxon>
        <taxon>Fungi</taxon>
        <taxon>Dikarya</taxon>
        <taxon>Ascomycota</taxon>
        <taxon>Pezizomycotina</taxon>
        <taxon>Dothideomycetes</taxon>
        <taxon>Pleosporomycetidae</taxon>
        <taxon>Pleosporales</taxon>
        <taxon>Sporormiaceae</taxon>
        <taxon>Sporormia</taxon>
    </lineage>
</organism>